<evidence type="ECO:0000313" key="2">
    <source>
        <dbReference type="EMBL" id="MEQ2303462.1"/>
    </source>
</evidence>
<reference evidence="2 3" key="1">
    <citation type="submission" date="2021-06" db="EMBL/GenBank/DDBJ databases">
        <authorList>
            <person name="Palmer J.M."/>
        </authorList>
    </citation>
    <scope>NUCLEOTIDE SEQUENCE [LARGE SCALE GENOMIC DNA]</scope>
    <source>
        <strain evidence="2 3">AS_MEX2019</strain>
        <tissue evidence="2">Muscle</tissue>
    </source>
</reference>
<keyword evidence="3" id="KW-1185">Reference proteome</keyword>
<sequence>MAFLCHLTFSLTHSCICLANPSPLRCVQARKREQLDISEVQAREQAERLLQSAGFCRYQNGELVKNDACFYTSESWQLTAQAMGVEVVGCRGEQKPPRSERVECPLAHDGNQQRRMWEMDGEAHVQTAVTTICILAIYHFFVELFRDL</sequence>
<feature type="chain" id="PRO_5047182567" evidence="1">
    <location>
        <begin position="20"/>
        <end position="148"/>
    </location>
</feature>
<evidence type="ECO:0000313" key="3">
    <source>
        <dbReference type="Proteomes" id="UP001469553"/>
    </source>
</evidence>
<evidence type="ECO:0000256" key="1">
    <source>
        <dbReference type="SAM" id="SignalP"/>
    </source>
</evidence>
<dbReference type="EMBL" id="JAHRIP010057711">
    <property type="protein sequence ID" value="MEQ2303462.1"/>
    <property type="molecule type" value="Genomic_DNA"/>
</dbReference>
<comment type="caution">
    <text evidence="2">The sequence shown here is derived from an EMBL/GenBank/DDBJ whole genome shotgun (WGS) entry which is preliminary data.</text>
</comment>
<name>A0ABV0ZB54_9TELE</name>
<gene>
    <name evidence="2" type="ORF">AMECASPLE_017220</name>
</gene>
<feature type="signal peptide" evidence="1">
    <location>
        <begin position="1"/>
        <end position="19"/>
    </location>
</feature>
<keyword evidence="1" id="KW-0732">Signal</keyword>
<protein>
    <submittedName>
        <fullName evidence="2">Uncharacterized protein</fullName>
    </submittedName>
</protein>
<accession>A0ABV0ZB54</accession>
<proteinExistence type="predicted"/>
<dbReference type="Proteomes" id="UP001469553">
    <property type="component" value="Unassembled WGS sequence"/>
</dbReference>
<organism evidence="2 3">
    <name type="scientific">Ameca splendens</name>
    <dbReference type="NCBI Taxonomy" id="208324"/>
    <lineage>
        <taxon>Eukaryota</taxon>
        <taxon>Metazoa</taxon>
        <taxon>Chordata</taxon>
        <taxon>Craniata</taxon>
        <taxon>Vertebrata</taxon>
        <taxon>Euteleostomi</taxon>
        <taxon>Actinopterygii</taxon>
        <taxon>Neopterygii</taxon>
        <taxon>Teleostei</taxon>
        <taxon>Neoteleostei</taxon>
        <taxon>Acanthomorphata</taxon>
        <taxon>Ovalentaria</taxon>
        <taxon>Atherinomorphae</taxon>
        <taxon>Cyprinodontiformes</taxon>
        <taxon>Goodeidae</taxon>
        <taxon>Ameca</taxon>
    </lineage>
</organism>